<organism evidence="2 3">
    <name type="scientific">Brassica rapa subsp. trilocularis</name>
    <dbReference type="NCBI Taxonomy" id="1813537"/>
    <lineage>
        <taxon>Eukaryota</taxon>
        <taxon>Viridiplantae</taxon>
        <taxon>Streptophyta</taxon>
        <taxon>Embryophyta</taxon>
        <taxon>Tracheophyta</taxon>
        <taxon>Spermatophyta</taxon>
        <taxon>Magnoliopsida</taxon>
        <taxon>eudicotyledons</taxon>
        <taxon>Gunneridae</taxon>
        <taxon>Pentapetalae</taxon>
        <taxon>rosids</taxon>
        <taxon>malvids</taxon>
        <taxon>Brassicales</taxon>
        <taxon>Brassicaceae</taxon>
        <taxon>Brassiceae</taxon>
        <taxon>Brassica</taxon>
    </lineage>
</organism>
<evidence type="ECO:0000256" key="1">
    <source>
        <dbReference type="SAM" id="MobiDB-lite"/>
    </source>
</evidence>
<dbReference type="InterPro" id="IPR039280">
    <property type="entry name" value="VUP"/>
</dbReference>
<feature type="compositionally biased region" description="Low complexity" evidence="1">
    <location>
        <begin position="204"/>
        <end position="214"/>
    </location>
</feature>
<comment type="caution">
    <text evidence="2">The sequence shown here is derived from an EMBL/GenBank/DDBJ whole genome shotgun (WGS) entry which is preliminary data.</text>
</comment>
<feature type="compositionally biased region" description="Basic and acidic residues" evidence="1">
    <location>
        <begin position="179"/>
        <end position="190"/>
    </location>
</feature>
<reference evidence="2 3" key="1">
    <citation type="submission" date="2021-03" db="EMBL/GenBank/DDBJ databases">
        <authorList>
            <person name="King G.J."/>
            <person name="Bancroft I."/>
            <person name="Baten A."/>
            <person name="Bloomfield J."/>
            <person name="Borpatragohain P."/>
            <person name="He Z."/>
            <person name="Irish N."/>
            <person name="Irwin J."/>
            <person name="Liu K."/>
            <person name="Mauleon R.P."/>
            <person name="Moore J."/>
            <person name="Morris R."/>
            <person name="Ostergaard L."/>
            <person name="Wang B."/>
            <person name="Wells R."/>
        </authorList>
    </citation>
    <scope>NUCLEOTIDE SEQUENCE [LARGE SCALE GENOMIC DNA]</scope>
    <source>
        <strain evidence="2">R-o-18</strain>
        <tissue evidence="2">Leaf</tissue>
    </source>
</reference>
<accession>A0ABQ7NED7</accession>
<proteinExistence type="predicted"/>
<sequence>MESSMNNAFIMSKCETLKFSSDQTPEESSWSMYFEDFFEASSSAVHIGDFSSSSVPDAMSFVATKKTVDMSKQEGPNYYNNLNFKRTRNREIPFGRHCDLEDTASSPSRSLNVNSIMNLLENNTRHGGGVGEDTNNVKGESAVQNEGELSVDLKKKGLCLVPMSMPLITCKKKTFKLKGRERGKGKEKENLQQWRGAGKDSRRSLGLLQLQSQKQGKKTPGISESSTPARKYTMTFIRSLAKVQKPEEEESCG</sequence>
<evidence type="ECO:0000313" key="2">
    <source>
        <dbReference type="EMBL" id="KAG5409253.1"/>
    </source>
</evidence>
<name>A0ABQ7NED7_BRACM</name>
<dbReference type="PANTHER" id="PTHR33974:SF14">
    <property type="entry name" value="(RAPE) HYPOTHETICAL PROTEIN"/>
    <property type="match status" value="1"/>
</dbReference>
<dbReference type="EMBL" id="JADBGQ010000002">
    <property type="protein sequence ID" value="KAG5409253.1"/>
    <property type="molecule type" value="Genomic_DNA"/>
</dbReference>
<dbReference type="Proteomes" id="UP000823674">
    <property type="component" value="Chromosome A02"/>
</dbReference>
<protein>
    <submittedName>
        <fullName evidence="2">Uncharacterized protein</fullName>
    </submittedName>
</protein>
<feature type="region of interest" description="Disordered" evidence="1">
    <location>
        <begin position="179"/>
        <end position="230"/>
    </location>
</feature>
<evidence type="ECO:0000313" key="3">
    <source>
        <dbReference type="Proteomes" id="UP000823674"/>
    </source>
</evidence>
<dbReference type="PANTHER" id="PTHR33974">
    <property type="entry name" value="VASCULAR-RELATED UNKNOWN PROTEIN 1-RELATED"/>
    <property type="match status" value="1"/>
</dbReference>
<gene>
    <name evidence="2" type="primary">A02p016000.1_BraROA</name>
    <name evidence="2" type="ORF">IGI04_005572</name>
</gene>
<keyword evidence="3" id="KW-1185">Reference proteome</keyword>